<name>A0AAD7E7N6_9AGAR</name>
<dbReference type="GO" id="GO:0005524">
    <property type="term" value="F:ATP binding"/>
    <property type="evidence" value="ECO:0007669"/>
    <property type="project" value="InterPro"/>
</dbReference>
<sequence>KFSGTLVHHTHRRDPHSATTSAFAHLVFGYSKRTLVVVDLQGNFVQYAFTSLIHPGTPCLVRNNDGFILFDLITHTADGCVDQNLFLLVFIFIASETRESGTLDRRHRDVCS</sequence>
<dbReference type="InterPro" id="IPR011009">
    <property type="entry name" value="Kinase-like_dom_sf"/>
</dbReference>
<keyword evidence="2" id="KW-0808">Transferase</keyword>
<gene>
    <name evidence="5" type="ORF">DFH08DRAFT_724777</name>
</gene>
<keyword evidence="6" id="KW-1185">Reference proteome</keyword>
<dbReference type="GO" id="GO:0004674">
    <property type="term" value="F:protein serine/threonine kinase activity"/>
    <property type="evidence" value="ECO:0007669"/>
    <property type="project" value="UniProtKB-KW"/>
</dbReference>
<keyword evidence="3" id="KW-0418">Kinase</keyword>
<dbReference type="Gene3D" id="3.20.200.10">
    <property type="entry name" value="MHCK/EF2 kinase"/>
    <property type="match status" value="1"/>
</dbReference>
<comment type="caution">
    <text evidence="5">The sequence shown here is derived from an EMBL/GenBank/DDBJ whole genome shotgun (WGS) entry which is preliminary data.</text>
</comment>
<dbReference type="Proteomes" id="UP001218218">
    <property type="component" value="Unassembled WGS sequence"/>
</dbReference>
<organism evidence="5 6">
    <name type="scientific">Mycena albidolilacea</name>
    <dbReference type="NCBI Taxonomy" id="1033008"/>
    <lineage>
        <taxon>Eukaryota</taxon>
        <taxon>Fungi</taxon>
        <taxon>Dikarya</taxon>
        <taxon>Basidiomycota</taxon>
        <taxon>Agaricomycotina</taxon>
        <taxon>Agaricomycetes</taxon>
        <taxon>Agaricomycetidae</taxon>
        <taxon>Agaricales</taxon>
        <taxon>Marasmiineae</taxon>
        <taxon>Mycenaceae</taxon>
        <taxon>Mycena</taxon>
    </lineage>
</organism>
<dbReference type="SUPFAM" id="SSF56112">
    <property type="entry name" value="Protein kinase-like (PK-like)"/>
    <property type="match status" value="1"/>
</dbReference>
<evidence type="ECO:0000256" key="1">
    <source>
        <dbReference type="ARBA" id="ARBA00022527"/>
    </source>
</evidence>
<protein>
    <recommendedName>
        <fullName evidence="4">Alpha-type protein kinase domain-containing protein</fullName>
    </recommendedName>
</protein>
<reference evidence="5" key="1">
    <citation type="submission" date="2023-03" db="EMBL/GenBank/DDBJ databases">
        <title>Massive genome expansion in bonnet fungi (Mycena s.s.) driven by repeated elements and novel gene families across ecological guilds.</title>
        <authorList>
            <consortium name="Lawrence Berkeley National Laboratory"/>
            <person name="Harder C.B."/>
            <person name="Miyauchi S."/>
            <person name="Viragh M."/>
            <person name="Kuo A."/>
            <person name="Thoen E."/>
            <person name="Andreopoulos B."/>
            <person name="Lu D."/>
            <person name="Skrede I."/>
            <person name="Drula E."/>
            <person name="Henrissat B."/>
            <person name="Morin E."/>
            <person name="Kohler A."/>
            <person name="Barry K."/>
            <person name="LaButti K."/>
            <person name="Morin E."/>
            <person name="Salamov A."/>
            <person name="Lipzen A."/>
            <person name="Mereny Z."/>
            <person name="Hegedus B."/>
            <person name="Baldrian P."/>
            <person name="Stursova M."/>
            <person name="Weitz H."/>
            <person name="Taylor A."/>
            <person name="Grigoriev I.V."/>
            <person name="Nagy L.G."/>
            <person name="Martin F."/>
            <person name="Kauserud H."/>
        </authorList>
    </citation>
    <scope>NUCLEOTIDE SEQUENCE</scope>
    <source>
        <strain evidence="5">CBHHK002</strain>
    </source>
</reference>
<evidence type="ECO:0000313" key="6">
    <source>
        <dbReference type="Proteomes" id="UP001218218"/>
    </source>
</evidence>
<evidence type="ECO:0000259" key="4">
    <source>
        <dbReference type="PROSITE" id="PS51158"/>
    </source>
</evidence>
<proteinExistence type="predicted"/>
<dbReference type="Pfam" id="PF02816">
    <property type="entry name" value="Alpha_kinase"/>
    <property type="match status" value="1"/>
</dbReference>
<dbReference type="InterPro" id="IPR004166">
    <property type="entry name" value="a-kinase_dom"/>
</dbReference>
<dbReference type="AlphaFoldDB" id="A0AAD7E7N6"/>
<accession>A0AAD7E7N6</accession>
<feature type="domain" description="Alpha-type protein kinase" evidence="4">
    <location>
        <begin position="1"/>
        <end position="112"/>
    </location>
</feature>
<dbReference type="EMBL" id="JARIHO010000147">
    <property type="protein sequence ID" value="KAJ7300990.1"/>
    <property type="molecule type" value="Genomic_DNA"/>
</dbReference>
<evidence type="ECO:0000256" key="3">
    <source>
        <dbReference type="ARBA" id="ARBA00022777"/>
    </source>
</evidence>
<evidence type="ECO:0000256" key="2">
    <source>
        <dbReference type="ARBA" id="ARBA00022679"/>
    </source>
</evidence>
<feature type="non-terminal residue" evidence="5">
    <location>
        <position position="1"/>
    </location>
</feature>
<dbReference type="PROSITE" id="PS51158">
    <property type="entry name" value="ALPHA_KINASE"/>
    <property type="match status" value="1"/>
</dbReference>
<evidence type="ECO:0000313" key="5">
    <source>
        <dbReference type="EMBL" id="KAJ7300990.1"/>
    </source>
</evidence>
<keyword evidence="1" id="KW-0723">Serine/threonine-protein kinase</keyword>